<dbReference type="EMBL" id="VTER01000002">
    <property type="protein sequence ID" value="TYS51341.1"/>
    <property type="molecule type" value="Genomic_DNA"/>
</dbReference>
<accession>A0A5D4RLS1</accession>
<evidence type="ECO:0000313" key="1">
    <source>
        <dbReference type="EMBL" id="TYS51341.1"/>
    </source>
</evidence>
<reference evidence="1 2" key="1">
    <citation type="submission" date="2019-08" db="EMBL/GenBank/DDBJ databases">
        <title>Bacillus genomes from the desert of Cuatro Cienegas, Coahuila.</title>
        <authorList>
            <person name="Olmedo-Alvarez G."/>
        </authorList>
    </citation>
    <scope>NUCLEOTIDE SEQUENCE [LARGE SCALE GENOMIC DNA]</scope>
    <source>
        <strain evidence="1 2">CH446_14T</strain>
    </source>
</reference>
<name>A0A5D4RLS1_9BACI</name>
<comment type="caution">
    <text evidence="1">The sequence shown here is derived from an EMBL/GenBank/DDBJ whole genome shotgun (WGS) entry which is preliminary data.</text>
</comment>
<dbReference type="AlphaFoldDB" id="A0A5D4RLS1"/>
<dbReference type="Proteomes" id="UP000322139">
    <property type="component" value="Unassembled WGS sequence"/>
</dbReference>
<organism evidence="1 2">
    <name type="scientific">Bacillus infantis</name>
    <dbReference type="NCBI Taxonomy" id="324767"/>
    <lineage>
        <taxon>Bacteria</taxon>
        <taxon>Bacillati</taxon>
        <taxon>Bacillota</taxon>
        <taxon>Bacilli</taxon>
        <taxon>Bacillales</taxon>
        <taxon>Bacillaceae</taxon>
        <taxon>Bacillus</taxon>
    </lineage>
</organism>
<evidence type="ECO:0000313" key="2">
    <source>
        <dbReference type="Proteomes" id="UP000322139"/>
    </source>
</evidence>
<protein>
    <submittedName>
        <fullName evidence="1">Uncharacterized protein</fullName>
    </submittedName>
</protein>
<sequence>MKQYFEMKKHIINSDEEFIHLARLKKGRFKEFLEEFYPLYCFSQSRFCDGNSQLSIIIGNQEFDGSLIQPDGKEKRIEISSYIDGAWQFKDAQRINQRGYGEIRFGDTNDLESRALEYLEKIIVNIKKKSKKNYTGTTMLFVVDTTDYFEAFYNSSTSFIERLKQEVRKIDFLADEIYLLVLNDQDISQINQNIFFIK</sequence>
<gene>
    <name evidence="1" type="ORF">FZD51_03760</name>
</gene>
<proteinExistence type="predicted"/>